<reference evidence="2 3" key="1">
    <citation type="submission" date="2018-12" db="EMBL/GenBank/DDBJ databases">
        <title>Vibrio sp. isolated from China Sea.</title>
        <authorList>
            <person name="Li Y."/>
        </authorList>
    </citation>
    <scope>NUCLEOTIDE SEQUENCE [LARGE SCALE GENOMIC DNA]</scope>
    <source>
        <strain evidence="2 3">BEI207</strain>
    </source>
</reference>
<accession>A0A432CS30</accession>
<protein>
    <submittedName>
        <fullName evidence="2">N-acetyltransferase</fullName>
    </submittedName>
</protein>
<evidence type="ECO:0000313" key="2">
    <source>
        <dbReference type="EMBL" id="RTZ13672.1"/>
    </source>
</evidence>
<dbReference type="AlphaFoldDB" id="A0A432CS30"/>
<dbReference type="Gene3D" id="3.40.630.30">
    <property type="match status" value="1"/>
</dbReference>
<dbReference type="Pfam" id="PF13508">
    <property type="entry name" value="Acetyltransf_7"/>
    <property type="match status" value="1"/>
</dbReference>
<dbReference type="InterPro" id="IPR000182">
    <property type="entry name" value="GNAT_dom"/>
</dbReference>
<keyword evidence="2" id="KW-0808">Transferase</keyword>
<dbReference type="GO" id="GO:0016747">
    <property type="term" value="F:acyltransferase activity, transferring groups other than amino-acyl groups"/>
    <property type="evidence" value="ECO:0007669"/>
    <property type="project" value="InterPro"/>
</dbReference>
<dbReference type="OrthoDB" id="8780005at2"/>
<evidence type="ECO:0000259" key="1">
    <source>
        <dbReference type="PROSITE" id="PS51186"/>
    </source>
</evidence>
<dbReference type="SUPFAM" id="SSF55729">
    <property type="entry name" value="Acyl-CoA N-acyltransferases (Nat)"/>
    <property type="match status" value="1"/>
</dbReference>
<keyword evidence="3" id="KW-1185">Reference proteome</keyword>
<name>A0A432CS30_9VIBR</name>
<gene>
    <name evidence="2" type="ORF">EJ063_19280</name>
</gene>
<dbReference type="PROSITE" id="PS51186">
    <property type="entry name" value="GNAT"/>
    <property type="match status" value="1"/>
</dbReference>
<evidence type="ECO:0000313" key="3">
    <source>
        <dbReference type="Proteomes" id="UP000268973"/>
    </source>
</evidence>
<organism evidence="2 3">
    <name type="scientific">Vibrio aquaticus</name>
    <dbReference type="NCBI Taxonomy" id="2496559"/>
    <lineage>
        <taxon>Bacteria</taxon>
        <taxon>Pseudomonadati</taxon>
        <taxon>Pseudomonadota</taxon>
        <taxon>Gammaproteobacteria</taxon>
        <taxon>Vibrionales</taxon>
        <taxon>Vibrionaceae</taxon>
        <taxon>Vibrio</taxon>
    </lineage>
</organism>
<feature type="domain" description="N-acetyltransferase" evidence="1">
    <location>
        <begin position="1"/>
        <end position="122"/>
    </location>
</feature>
<dbReference type="EMBL" id="RXZH01000016">
    <property type="protein sequence ID" value="RTZ13672.1"/>
    <property type="molecule type" value="Genomic_DNA"/>
</dbReference>
<proteinExistence type="predicted"/>
<comment type="caution">
    <text evidence="2">The sequence shown here is derived from an EMBL/GenBank/DDBJ whole genome shotgun (WGS) entry which is preliminary data.</text>
</comment>
<sequence>MKVFEADESVRDALNQFYLEQGYHSGWSNSERAFIATNDGEIVGSVKVEVGNGISVLRGMYLAKAYQGSGFGTEFLKHIEPILNETISYCMPFSHLGKFYGQIGFQPISPDSFPEYLAKRYRGYEEKGYQIIAMRREQTI</sequence>
<dbReference type="InterPro" id="IPR016181">
    <property type="entry name" value="Acyl_CoA_acyltransferase"/>
</dbReference>
<dbReference type="CDD" id="cd04301">
    <property type="entry name" value="NAT_SF"/>
    <property type="match status" value="1"/>
</dbReference>
<dbReference type="RefSeq" id="WP_126575920.1">
    <property type="nucleotide sequence ID" value="NZ_RXZH01000016.1"/>
</dbReference>
<dbReference type="Proteomes" id="UP000268973">
    <property type="component" value="Unassembled WGS sequence"/>
</dbReference>